<dbReference type="Proteomes" id="UP001148737">
    <property type="component" value="Unassembled WGS sequence"/>
</dbReference>
<organism evidence="1 2">
    <name type="scientific">Lecanicillium saksenae</name>
    <dbReference type="NCBI Taxonomy" id="468837"/>
    <lineage>
        <taxon>Eukaryota</taxon>
        <taxon>Fungi</taxon>
        <taxon>Dikarya</taxon>
        <taxon>Ascomycota</taxon>
        <taxon>Pezizomycotina</taxon>
        <taxon>Sordariomycetes</taxon>
        <taxon>Hypocreomycetidae</taxon>
        <taxon>Hypocreales</taxon>
        <taxon>Cordycipitaceae</taxon>
        <taxon>Lecanicillium</taxon>
    </lineage>
</organism>
<proteinExistence type="predicted"/>
<evidence type="ECO:0000313" key="2">
    <source>
        <dbReference type="Proteomes" id="UP001148737"/>
    </source>
</evidence>
<gene>
    <name evidence="1" type="ORF">NLG97_g5610</name>
</gene>
<dbReference type="EMBL" id="JANAKD010000650">
    <property type="protein sequence ID" value="KAJ3491332.1"/>
    <property type="molecule type" value="Genomic_DNA"/>
</dbReference>
<keyword evidence="2" id="KW-1185">Reference proteome</keyword>
<name>A0ACC1QUJ3_9HYPO</name>
<sequence length="498" mass="55273">MPNLNELVAAVDEPQNAAKQSKAERAFVRRLDIFLLTFGCISQVIKYLDQSNISNAYVSGMKKDLGLNGNELNYFTTYFNVAYCIMLIPSQIIMTYVRPSWWLPSVEIVWGVITGLIAITHNAKQIYVLRAFLGLCESAAYPGMITLFMSWYTPTEMAKRIGFYHSCQSVGSMLSGALQAAIIDSLGGSSGLSGWRWLFVVNAIITVVWGLAGYVMIPDMPNKPNPWSFWFKKEYSELALARLTRTNRVDAKPISWSGAKRTFTHWLVYVIAVLYIAMVLGTSGADYFNLFLKAVLKSDGTARWKTTDVNVIPIGGSAITVVFVWVWAFMSDFFPAVALMVAIIMSVWTTHPQSTPLSAAYASYFIQRMALGTAPLIWAWLSDLSPTDPEGRTLIVGASIAGYYSISAWSQVLLWPARQAPYYEYGWQSAAALCTLVIVLCVVLRIVDVRLLAPKRKMDAEAAAVIAQEAEDFNAMDKKLDAESHISPVQSATEPARK</sequence>
<accession>A0ACC1QUJ3</accession>
<evidence type="ECO:0000313" key="1">
    <source>
        <dbReference type="EMBL" id="KAJ3491332.1"/>
    </source>
</evidence>
<protein>
    <submittedName>
        <fullName evidence="1">Uncharacterized protein</fullName>
    </submittedName>
</protein>
<comment type="caution">
    <text evidence="1">The sequence shown here is derived from an EMBL/GenBank/DDBJ whole genome shotgun (WGS) entry which is preliminary data.</text>
</comment>
<reference evidence="1" key="1">
    <citation type="submission" date="2022-07" db="EMBL/GenBank/DDBJ databases">
        <title>Genome Sequence of Lecanicillium saksenae.</title>
        <authorList>
            <person name="Buettner E."/>
        </authorList>
    </citation>
    <scope>NUCLEOTIDE SEQUENCE</scope>
    <source>
        <strain evidence="1">VT-O1</strain>
    </source>
</reference>